<dbReference type="EMBL" id="CP102734">
    <property type="protein sequence ID" value="UVD81720.1"/>
    <property type="molecule type" value="Genomic_DNA"/>
</dbReference>
<evidence type="ECO:0000256" key="1">
    <source>
        <dbReference type="ARBA" id="ARBA00009031"/>
    </source>
</evidence>
<reference evidence="5" key="1">
    <citation type="submission" date="2022-08" db="EMBL/GenBank/DDBJ databases">
        <title>Complete genome of Mycoplasma iguanae type strain 2327.</title>
        <authorList>
            <person name="Spergser J."/>
        </authorList>
    </citation>
    <scope>NUCLEOTIDE SEQUENCE</scope>
    <source>
        <strain evidence="5">2327</strain>
    </source>
</reference>
<keyword evidence="5" id="KW-0449">Lipoprotein</keyword>
<dbReference type="InterPro" id="IPR004984">
    <property type="entry name" value="Mycoplasma_lipoprotein_cen_dom"/>
</dbReference>
<evidence type="ECO:0000259" key="4">
    <source>
        <dbReference type="Pfam" id="PF03305"/>
    </source>
</evidence>
<keyword evidence="6" id="KW-1185">Reference proteome</keyword>
<dbReference type="RefSeq" id="WP_258210894.1">
    <property type="nucleotide sequence ID" value="NZ_CP102734.1"/>
</dbReference>
<evidence type="ECO:0000259" key="3">
    <source>
        <dbReference type="Pfam" id="PF03202"/>
    </source>
</evidence>
<sequence length="706" mass="78437">MKNKLNLKKLIGVAGATTLASAFILASCAPTVSKFDQSDDKKMKFALTITAPAARSALNDIIQAYNEQSKSDYKWEQMEIQGGYQGLDNVLKNKLPAKDKDGLFNVALNYPSALAIARRYDMGLAFDKSILNLDELFDESFLQVNKNMVNVKENEQWTIPMNKSVEMLTINMPMFKYVLEKANDSSIAEDSKEFFDKIKAVGETDQEFIGKVMGTYTPTEEGLKGYVFKKEVFESYSALIDLANRITVAFPNAQKAKSNGTAREILKNVFGIDSPANAIYSSAFSKAGGDYEKFLFHLNKEKTGVDFSSVIKNPDSEEYKLLKLVFEEFKKGFDKNALFIKSVSTYSSNYLKQHQLIFAIGSTAGYRHNFAPNTDEKLAIIKKPAAAGTTAAEESITLDGSLGEILVPTEAEKTNNPGLIATVKGGNYTNKIYASDTRIEPRKRYTHDIFLTSAKEDEEIKNLLKDKNPGEAVALLGRGEPYSMFQLIGAVNKPTAGEDTRTKTYLISQSSYSIITQGANEKLNEKEILNLPAPKLFQTGDTEQTLVQGPSLIALHSNENENAETQKFVKWMLTESRKWTWTTGSGERVRTNEFTGTGAEYFAFRAGYIIPTKENLKQLENKTDTLNPANKITFQSLKSATVQPGETKAKTALLEDPVSANSSTFREAIQKAMETMNSRASNGQFSEISFDKFLESVKIQLPNSLR</sequence>
<evidence type="ECO:0000256" key="2">
    <source>
        <dbReference type="SAM" id="SignalP"/>
    </source>
</evidence>
<dbReference type="Pfam" id="PF03305">
    <property type="entry name" value="Lipoprotein_X"/>
    <property type="match status" value="1"/>
</dbReference>
<gene>
    <name evidence="5" type="ORF">NV226_00145</name>
</gene>
<proteinExistence type="inferred from homology"/>
<feature type="domain" description="Mycoplasma lipoprotein C-terminal" evidence="3">
    <location>
        <begin position="547"/>
        <end position="678"/>
    </location>
</feature>
<dbReference type="InterPro" id="IPR004890">
    <property type="entry name" value="Lipoprotein_10_C"/>
</dbReference>
<dbReference type="Pfam" id="PF03202">
    <property type="entry name" value="Lipoprotein_10"/>
    <property type="match status" value="1"/>
</dbReference>
<feature type="signal peptide" evidence="2">
    <location>
        <begin position="1"/>
        <end position="22"/>
    </location>
</feature>
<protein>
    <submittedName>
        <fullName evidence="5">P80 family lipoprotein</fullName>
    </submittedName>
</protein>
<feature type="chain" id="PRO_5047233673" evidence="2">
    <location>
        <begin position="23"/>
        <end position="706"/>
    </location>
</feature>
<accession>A0ABY5RAS7</accession>
<dbReference type="NCBIfam" id="NF045826">
    <property type="entry name" value="lipo_P68"/>
    <property type="match status" value="1"/>
</dbReference>
<evidence type="ECO:0000313" key="5">
    <source>
        <dbReference type="EMBL" id="UVD81720.1"/>
    </source>
</evidence>
<organism evidence="5 6">
    <name type="scientific">Mycoplasma iguanae</name>
    <dbReference type="NCBI Taxonomy" id="292461"/>
    <lineage>
        <taxon>Bacteria</taxon>
        <taxon>Bacillati</taxon>
        <taxon>Mycoplasmatota</taxon>
        <taxon>Mollicutes</taxon>
        <taxon>Mycoplasmataceae</taxon>
        <taxon>Mycoplasma</taxon>
    </lineage>
</organism>
<comment type="similarity">
    <text evidence="1">Belongs to the MG185/MG260 family.</text>
</comment>
<name>A0ABY5RAS7_9MOLU</name>
<dbReference type="InterPro" id="IPR054825">
    <property type="entry name" value="P68-like"/>
</dbReference>
<evidence type="ECO:0000313" key="6">
    <source>
        <dbReference type="Proteomes" id="UP001059252"/>
    </source>
</evidence>
<feature type="domain" description="Mycoplasma lipoprotein central" evidence="4">
    <location>
        <begin position="205"/>
        <end position="381"/>
    </location>
</feature>
<dbReference type="PROSITE" id="PS51257">
    <property type="entry name" value="PROKAR_LIPOPROTEIN"/>
    <property type="match status" value="1"/>
</dbReference>
<dbReference type="Proteomes" id="UP001059252">
    <property type="component" value="Chromosome"/>
</dbReference>
<keyword evidence="2" id="KW-0732">Signal</keyword>